<dbReference type="EMBL" id="WTPW01000184">
    <property type="protein sequence ID" value="KAF0538240.1"/>
    <property type="molecule type" value="Genomic_DNA"/>
</dbReference>
<dbReference type="CDD" id="cd00198">
    <property type="entry name" value="vWFA"/>
    <property type="match status" value="1"/>
</dbReference>
<dbReference type="SUPFAM" id="SSF53300">
    <property type="entry name" value="vWA-like"/>
    <property type="match status" value="1"/>
</dbReference>
<sequence>MSNRGTEETYETQIGRAVKASNELVNNFHRDGVDRGCIATFNNTMTIRQNFTENETLIHRSLDGLVDVADGGTRLYDSMVDVIRTFHRYGNRTRPWVLVVVTDGDDNDSILSYNRCIGEVSRLFTNDSSNFLFVLGVGDNVDSRKLEEMADIGNFIYIPVKDFYVLEFAFLMIAYKITTSRTLSLTSLSIGDVSASWAEIRSQRELSNVAIDYALLIDVSGSMNVNILPPAPKCFVGHDLKEKFHIGNWWCDVCGEDGKTSKSKYYCNYCDFDACPSHCEPGRECKPRSRCRNRHPLRYTQLSTTRGWICNECNRISTGKHLRCHQCDYDMCSDCYFLELMVNMSLISNSSNY</sequence>
<protein>
    <submittedName>
        <fullName evidence="2">Vwa domain-containing protein</fullName>
    </submittedName>
</protein>
<dbReference type="Gene3D" id="3.40.50.410">
    <property type="entry name" value="von Willebrand factor, type A domain"/>
    <property type="match status" value="1"/>
</dbReference>
<dbReference type="SUPFAM" id="SSF57889">
    <property type="entry name" value="Cysteine-rich domain"/>
    <property type="match status" value="1"/>
</dbReference>
<name>A0A8H4ER11_GIGMA</name>
<comment type="caution">
    <text evidence="2">The sequence shown here is derived from an EMBL/GenBank/DDBJ whole genome shotgun (WGS) entry which is preliminary data.</text>
</comment>
<reference evidence="2 3" key="1">
    <citation type="journal article" date="2019" name="Environ. Microbiol.">
        <title>At the nexus of three kingdoms: the genome of the mycorrhizal fungus Gigaspora margarita provides insights into plant, endobacterial and fungal interactions.</title>
        <authorList>
            <person name="Venice F."/>
            <person name="Ghignone S."/>
            <person name="Salvioli di Fossalunga A."/>
            <person name="Amselem J."/>
            <person name="Novero M."/>
            <person name="Xianan X."/>
            <person name="Sedzielewska Toro K."/>
            <person name="Morin E."/>
            <person name="Lipzen A."/>
            <person name="Grigoriev I.V."/>
            <person name="Henrissat B."/>
            <person name="Martin F.M."/>
            <person name="Bonfante P."/>
        </authorList>
    </citation>
    <scope>NUCLEOTIDE SEQUENCE [LARGE SCALE GENOMIC DNA]</scope>
    <source>
        <strain evidence="2 3">BEG34</strain>
    </source>
</reference>
<dbReference type="InterPro" id="IPR002035">
    <property type="entry name" value="VWF_A"/>
</dbReference>
<keyword evidence="3" id="KW-1185">Reference proteome</keyword>
<dbReference type="Pfam" id="PF00092">
    <property type="entry name" value="VWA"/>
    <property type="match status" value="1"/>
</dbReference>
<evidence type="ECO:0000313" key="3">
    <source>
        <dbReference type="Proteomes" id="UP000439903"/>
    </source>
</evidence>
<dbReference type="OrthoDB" id="409136at2759"/>
<dbReference type="InterPro" id="IPR046349">
    <property type="entry name" value="C1-like_sf"/>
</dbReference>
<dbReference type="Proteomes" id="UP000439903">
    <property type="component" value="Unassembled WGS sequence"/>
</dbReference>
<dbReference type="InterPro" id="IPR036465">
    <property type="entry name" value="vWFA_dom_sf"/>
</dbReference>
<dbReference type="PROSITE" id="PS50234">
    <property type="entry name" value="VWFA"/>
    <property type="match status" value="1"/>
</dbReference>
<dbReference type="AlphaFoldDB" id="A0A8H4ER11"/>
<proteinExistence type="predicted"/>
<organism evidence="2 3">
    <name type="scientific">Gigaspora margarita</name>
    <dbReference type="NCBI Taxonomy" id="4874"/>
    <lineage>
        <taxon>Eukaryota</taxon>
        <taxon>Fungi</taxon>
        <taxon>Fungi incertae sedis</taxon>
        <taxon>Mucoromycota</taxon>
        <taxon>Glomeromycotina</taxon>
        <taxon>Glomeromycetes</taxon>
        <taxon>Diversisporales</taxon>
        <taxon>Gigasporaceae</taxon>
        <taxon>Gigaspora</taxon>
    </lineage>
</organism>
<gene>
    <name evidence="2" type="ORF">F8M41_008062</name>
</gene>
<accession>A0A8H4ER11</accession>
<feature type="domain" description="VWFA" evidence="1">
    <location>
        <begin position="1"/>
        <end position="177"/>
    </location>
</feature>
<evidence type="ECO:0000259" key="1">
    <source>
        <dbReference type="PROSITE" id="PS50234"/>
    </source>
</evidence>
<evidence type="ECO:0000313" key="2">
    <source>
        <dbReference type="EMBL" id="KAF0538240.1"/>
    </source>
</evidence>